<dbReference type="AlphaFoldDB" id="A0A5A7QEU6"/>
<evidence type="ECO:0000313" key="2">
    <source>
        <dbReference type="Proteomes" id="UP000325081"/>
    </source>
</evidence>
<keyword evidence="1" id="KW-0675">Receptor</keyword>
<dbReference type="SUPFAM" id="SSF52058">
    <property type="entry name" value="L domain-like"/>
    <property type="match status" value="1"/>
</dbReference>
<sequence length="101" mass="11733">MLWSLPKRLELLNTRDRDSKLRESSRKNLILPEISALHRLLRLELSTNNLRGPIPPLLANLTRLYKFLSDCLILMYGLRTITVQPELPPPITDRHSHLVDT</sequence>
<dbReference type="Proteomes" id="UP000325081">
    <property type="component" value="Unassembled WGS sequence"/>
</dbReference>
<keyword evidence="1" id="KW-0418">Kinase</keyword>
<dbReference type="InterPro" id="IPR032675">
    <property type="entry name" value="LRR_dom_sf"/>
</dbReference>
<keyword evidence="2" id="KW-1185">Reference proteome</keyword>
<comment type="caution">
    <text evidence="1">The sequence shown here is derived from an EMBL/GenBank/DDBJ whole genome shotgun (WGS) entry which is preliminary data.</text>
</comment>
<protein>
    <submittedName>
        <fullName evidence="1">Leucine-rich repeat receptor-like protein kinase family protein</fullName>
    </submittedName>
</protein>
<accession>A0A5A7QEU6</accession>
<reference evidence="2" key="1">
    <citation type="journal article" date="2019" name="Curr. Biol.">
        <title>Genome Sequence of Striga asiatica Provides Insight into the Evolution of Plant Parasitism.</title>
        <authorList>
            <person name="Yoshida S."/>
            <person name="Kim S."/>
            <person name="Wafula E.K."/>
            <person name="Tanskanen J."/>
            <person name="Kim Y.M."/>
            <person name="Honaas L."/>
            <person name="Yang Z."/>
            <person name="Spallek T."/>
            <person name="Conn C.E."/>
            <person name="Ichihashi Y."/>
            <person name="Cheong K."/>
            <person name="Cui S."/>
            <person name="Der J.P."/>
            <person name="Gundlach H."/>
            <person name="Jiao Y."/>
            <person name="Hori C."/>
            <person name="Ishida J.K."/>
            <person name="Kasahara H."/>
            <person name="Kiba T."/>
            <person name="Kim M.S."/>
            <person name="Koo N."/>
            <person name="Laohavisit A."/>
            <person name="Lee Y.H."/>
            <person name="Lumba S."/>
            <person name="McCourt P."/>
            <person name="Mortimer J.C."/>
            <person name="Mutuku J.M."/>
            <person name="Nomura T."/>
            <person name="Sasaki-Sekimoto Y."/>
            <person name="Seto Y."/>
            <person name="Wang Y."/>
            <person name="Wakatake T."/>
            <person name="Sakakibara H."/>
            <person name="Demura T."/>
            <person name="Yamaguchi S."/>
            <person name="Yoneyama K."/>
            <person name="Manabe R.I."/>
            <person name="Nelson D.C."/>
            <person name="Schulman A.H."/>
            <person name="Timko M.P."/>
            <person name="dePamphilis C.W."/>
            <person name="Choi D."/>
            <person name="Shirasu K."/>
        </authorList>
    </citation>
    <scope>NUCLEOTIDE SEQUENCE [LARGE SCALE GENOMIC DNA]</scope>
    <source>
        <strain evidence="2">cv. UVA1</strain>
    </source>
</reference>
<dbReference type="Gene3D" id="3.80.10.10">
    <property type="entry name" value="Ribonuclease Inhibitor"/>
    <property type="match status" value="1"/>
</dbReference>
<organism evidence="1 2">
    <name type="scientific">Striga asiatica</name>
    <name type="common">Asiatic witchweed</name>
    <name type="synonym">Buchnera asiatica</name>
    <dbReference type="NCBI Taxonomy" id="4170"/>
    <lineage>
        <taxon>Eukaryota</taxon>
        <taxon>Viridiplantae</taxon>
        <taxon>Streptophyta</taxon>
        <taxon>Embryophyta</taxon>
        <taxon>Tracheophyta</taxon>
        <taxon>Spermatophyta</taxon>
        <taxon>Magnoliopsida</taxon>
        <taxon>eudicotyledons</taxon>
        <taxon>Gunneridae</taxon>
        <taxon>Pentapetalae</taxon>
        <taxon>asterids</taxon>
        <taxon>lamiids</taxon>
        <taxon>Lamiales</taxon>
        <taxon>Orobanchaceae</taxon>
        <taxon>Buchnereae</taxon>
        <taxon>Striga</taxon>
    </lineage>
</organism>
<keyword evidence="1" id="KW-0808">Transferase</keyword>
<dbReference type="EMBL" id="BKCP01006515">
    <property type="protein sequence ID" value="GER42927.1"/>
    <property type="molecule type" value="Genomic_DNA"/>
</dbReference>
<evidence type="ECO:0000313" key="1">
    <source>
        <dbReference type="EMBL" id="GER42927.1"/>
    </source>
</evidence>
<proteinExistence type="predicted"/>
<gene>
    <name evidence="1" type="ORF">STAS_19746</name>
</gene>
<name>A0A5A7QEU6_STRAF</name>
<dbReference type="GO" id="GO:0016301">
    <property type="term" value="F:kinase activity"/>
    <property type="evidence" value="ECO:0007669"/>
    <property type="project" value="UniProtKB-KW"/>
</dbReference>